<proteinExistence type="predicted"/>
<protein>
    <submittedName>
        <fullName evidence="1">Uncharacterized protein</fullName>
    </submittedName>
</protein>
<accession>A0A365GZY2</accession>
<dbReference type="OrthoDB" id="3351204at2"/>
<sequence>MPPPPAELHERMRLTLEQMAAAAMRADPAGAETVLANVPADRYTAHLVRHARRNLLATAVALGAVLEVHRYVPGPHRTPVCRSCGTSRVCPTVRRIAEVLAAYLPGPVELDRAEAWRRAENALAASGASVLVGIQEIPGGHVAWPAPWHYQARQHPTGREHVLIVDKRTGRLTRWPALPLDRLATEYTRSRENRA</sequence>
<dbReference type="AlphaFoldDB" id="A0A365GZY2"/>
<gene>
    <name evidence="1" type="ORF">DPM19_24545</name>
</gene>
<keyword evidence="2" id="KW-1185">Reference proteome</keyword>
<dbReference type="Proteomes" id="UP000251891">
    <property type="component" value="Unassembled WGS sequence"/>
</dbReference>
<dbReference type="EMBL" id="QLYX01000013">
    <property type="protein sequence ID" value="RAY12328.1"/>
    <property type="molecule type" value="Genomic_DNA"/>
</dbReference>
<evidence type="ECO:0000313" key="1">
    <source>
        <dbReference type="EMBL" id="RAY12328.1"/>
    </source>
</evidence>
<evidence type="ECO:0000313" key="2">
    <source>
        <dbReference type="Proteomes" id="UP000251891"/>
    </source>
</evidence>
<reference evidence="1 2" key="1">
    <citation type="submission" date="2018-06" db="EMBL/GenBank/DDBJ databases">
        <title>Actinomadura craniellae sp. nov. isolated from marine sponge Craniella sp.</title>
        <authorList>
            <person name="Li L."/>
            <person name="Xu Q.H."/>
            <person name="Lin H.W."/>
            <person name="Lu Y.H."/>
        </authorList>
    </citation>
    <scope>NUCLEOTIDE SEQUENCE [LARGE SCALE GENOMIC DNA]</scope>
    <source>
        <strain evidence="1 2">LHW63021</strain>
    </source>
</reference>
<dbReference type="RefSeq" id="WP_111870384.1">
    <property type="nucleotide sequence ID" value="NZ_QLYX01000013.1"/>
</dbReference>
<organism evidence="1 2">
    <name type="scientific">Actinomadura craniellae</name>
    <dbReference type="NCBI Taxonomy" id="2231787"/>
    <lineage>
        <taxon>Bacteria</taxon>
        <taxon>Bacillati</taxon>
        <taxon>Actinomycetota</taxon>
        <taxon>Actinomycetes</taxon>
        <taxon>Streptosporangiales</taxon>
        <taxon>Thermomonosporaceae</taxon>
        <taxon>Actinomadura</taxon>
    </lineage>
</organism>
<comment type="caution">
    <text evidence="1">The sequence shown here is derived from an EMBL/GenBank/DDBJ whole genome shotgun (WGS) entry which is preliminary data.</text>
</comment>
<name>A0A365GZY2_9ACTN</name>